<organism evidence="1 2">
    <name type="scientific">Enterobacter cloacae subsp. cloacae (strain ATCC 13047 / DSM 30054 / NBRC 13535 / NCTC 10005 / WDCM 00083 / NCDC 279-56)</name>
    <dbReference type="NCBI Taxonomy" id="716541"/>
    <lineage>
        <taxon>Bacteria</taxon>
        <taxon>Pseudomonadati</taxon>
        <taxon>Pseudomonadota</taxon>
        <taxon>Gammaproteobacteria</taxon>
        <taxon>Enterobacterales</taxon>
        <taxon>Enterobacteriaceae</taxon>
        <taxon>Enterobacter</taxon>
        <taxon>Enterobacter cloacae complex</taxon>
    </lineage>
</organism>
<accession>A0A0H3CHQ3</accession>
<dbReference type="EnsemblBacteria" id="ADF60072">
    <property type="protein sequence ID" value="ADF60072"/>
    <property type="gene ID" value="ECL_00506"/>
</dbReference>
<dbReference type="Proteomes" id="UP000002363">
    <property type="component" value="Chromosome"/>
</dbReference>
<dbReference type="KEGG" id="enc:ECL_00506"/>
<gene>
    <name evidence="1" type="ordered locus">ECL_00506</name>
</gene>
<keyword evidence="2" id="KW-1185">Reference proteome</keyword>
<evidence type="ECO:0000313" key="1">
    <source>
        <dbReference type="EMBL" id="ADF60072.1"/>
    </source>
</evidence>
<protein>
    <submittedName>
        <fullName evidence="1">Uncharacterized protein</fullName>
    </submittedName>
</protein>
<dbReference type="OrthoDB" id="9863412at2"/>
<dbReference type="STRING" id="716541.ECL_00506"/>
<name>A0A0H3CHQ3_ENTCC</name>
<sequence>MNVLKVSRLVKVANRASFFDFISLVSEIEGRLKLLHAYSILFAIDGKGDSYFSFEHVSRTTFLVTERLMEYKLLGLIPDHRVKCLDDIFEQCKQVLGDKKWNMAVTGGTVVAQDVLDTYAETFLTTYVEESDTRFLKDFVQWYLSTC</sequence>
<dbReference type="AlphaFoldDB" id="A0A0H3CHQ3"/>
<evidence type="ECO:0000313" key="2">
    <source>
        <dbReference type="Proteomes" id="UP000002363"/>
    </source>
</evidence>
<dbReference type="EMBL" id="CP001918">
    <property type="protein sequence ID" value="ADF60072.1"/>
    <property type="molecule type" value="Genomic_DNA"/>
</dbReference>
<proteinExistence type="predicted"/>
<reference evidence="1 2" key="1">
    <citation type="journal article" date="2010" name="J. Bacteriol.">
        <title>Complete genome sequence of Enterobacter cloacae subsp. cloacae type strain ATCC 13047.</title>
        <authorList>
            <person name="Ren Y."/>
            <person name="Ren Y."/>
            <person name="Zhou Z."/>
            <person name="Guo X."/>
            <person name="Li Y."/>
            <person name="Feng L."/>
            <person name="Wang L."/>
        </authorList>
    </citation>
    <scope>NUCLEOTIDE SEQUENCE [LARGE SCALE GENOMIC DNA]</scope>
    <source>
        <strain evidence="2">ATCC 13047 / DSM 30054 / NBRC 13535 / NCTC 10005 / WDCM 00083 / NCDC 279-56</strain>
    </source>
</reference>
<dbReference type="HOGENOM" id="CLU_1765157_0_0_6"/>